<feature type="compositionally biased region" description="Low complexity" evidence="1">
    <location>
        <begin position="214"/>
        <end position="229"/>
    </location>
</feature>
<protein>
    <submittedName>
        <fullName evidence="2">Uncharacterized protein</fullName>
    </submittedName>
</protein>
<feature type="compositionally biased region" description="Basic and acidic residues" evidence="1">
    <location>
        <begin position="265"/>
        <end position="277"/>
    </location>
</feature>
<feature type="region of interest" description="Disordered" evidence="1">
    <location>
        <begin position="585"/>
        <end position="610"/>
    </location>
</feature>
<dbReference type="AlphaFoldDB" id="A0AAD5XMG3"/>
<feature type="region of interest" description="Disordered" evidence="1">
    <location>
        <begin position="510"/>
        <end position="569"/>
    </location>
</feature>
<feature type="compositionally biased region" description="Low complexity" evidence="1">
    <location>
        <begin position="63"/>
        <end position="76"/>
    </location>
</feature>
<feature type="compositionally biased region" description="Polar residues" evidence="1">
    <location>
        <begin position="309"/>
        <end position="338"/>
    </location>
</feature>
<feature type="region of interest" description="Disordered" evidence="1">
    <location>
        <begin position="635"/>
        <end position="663"/>
    </location>
</feature>
<feature type="compositionally biased region" description="Polar residues" evidence="1">
    <location>
        <begin position="526"/>
        <end position="539"/>
    </location>
</feature>
<name>A0AAD5XMG3_9FUNG</name>
<evidence type="ECO:0000313" key="2">
    <source>
        <dbReference type="EMBL" id="KAJ3140843.1"/>
    </source>
</evidence>
<feature type="compositionally biased region" description="Polar residues" evidence="1">
    <location>
        <begin position="381"/>
        <end position="390"/>
    </location>
</feature>
<comment type="caution">
    <text evidence="2">The sequence shown here is derived from an EMBL/GenBank/DDBJ whole genome shotgun (WGS) entry which is preliminary data.</text>
</comment>
<dbReference type="Proteomes" id="UP001211907">
    <property type="component" value="Unassembled WGS sequence"/>
</dbReference>
<feature type="compositionally biased region" description="Basic and acidic residues" evidence="1">
    <location>
        <begin position="542"/>
        <end position="553"/>
    </location>
</feature>
<feature type="compositionally biased region" description="Low complexity" evidence="1">
    <location>
        <begin position="287"/>
        <end position="304"/>
    </location>
</feature>
<feature type="compositionally biased region" description="Polar residues" evidence="1">
    <location>
        <begin position="14"/>
        <end position="23"/>
    </location>
</feature>
<organism evidence="2 3">
    <name type="scientific">Physocladia obscura</name>
    <dbReference type="NCBI Taxonomy" id="109957"/>
    <lineage>
        <taxon>Eukaryota</taxon>
        <taxon>Fungi</taxon>
        <taxon>Fungi incertae sedis</taxon>
        <taxon>Chytridiomycota</taxon>
        <taxon>Chytridiomycota incertae sedis</taxon>
        <taxon>Chytridiomycetes</taxon>
        <taxon>Chytridiales</taxon>
        <taxon>Chytriomycetaceae</taxon>
        <taxon>Physocladia</taxon>
    </lineage>
</organism>
<feature type="compositionally biased region" description="Polar residues" evidence="1">
    <location>
        <begin position="349"/>
        <end position="366"/>
    </location>
</feature>
<feature type="region of interest" description="Disordered" evidence="1">
    <location>
        <begin position="478"/>
        <end position="498"/>
    </location>
</feature>
<feature type="compositionally biased region" description="Low complexity" evidence="1">
    <location>
        <begin position="339"/>
        <end position="348"/>
    </location>
</feature>
<accession>A0AAD5XMG3</accession>
<feature type="compositionally biased region" description="Low complexity" evidence="1">
    <location>
        <begin position="236"/>
        <end position="260"/>
    </location>
</feature>
<evidence type="ECO:0000256" key="1">
    <source>
        <dbReference type="SAM" id="MobiDB-lite"/>
    </source>
</evidence>
<dbReference type="EMBL" id="JADGJH010000044">
    <property type="protein sequence ID" value="KAJ3140843.1"/>
    <property type="molecule type" value="Genomic_DNA"/>
</dbReference>
<proteinExistence type="predicted"/>
<evidence type="ECO:0000313" key="3">
    <source>
        <dbReference type="Proteomes" id="UP001211907"/>
    </source>
</evidence>
<reference evidence="2" key="1">
    <citation type="submission" date="2020-05" db="EMBL/GenBank/DDBJ databases">
        <title>Phylogenomic resolution of chytrid fungi.</title>
        <authorList>
            <person name="Stajich J.E."/>
            <person name="Amses K."/>
            <person name="Simmons R."/>
            <person name="Seto K."/>
            <person name="Myers J."/>
            <person name="Bonds A."/>
            <person name="Quandt C.A."/>
            <person name="Barry K."/>
            <person name="Liu P."/>
            <person name="Grigoriev I."/>
            <person name="Longcore J.E."/>
            <person name="James T.Y."/>
        </authorList>
    </citation>
    <scope>NUCLEOTIDE SEQUENCE</scope>
    <source>
        <strain evidence="2">JEL0513</strain>
    </source>
</reference>
<feature type="compositionally biased region" description="Low complexity" evidence="1">
    <location>
        <begin position="437"/>
        <end position="446"/>
    </location>
</feature>
<gene>
    <name evidence="2" type="ORF">HK100_008859</name>
</gene>
<feature type="region of interest" description="Disordered" evidence="1">
    <location>
        <begin position="1"/>
        <end position="76"/>
    </location>
</feature>
<keyword evidence="3" id="KW-1185">Reference proteome</keyword>
<sequence>MRPATSAEYPYSANAHNHLNTNAGRAHSHSRYSNQPQLQSSRSLYSSSPSNSNNHRNYEYDKYNYNNNHNYNHNYNYDYEADRRSSVGSAAATSRFSLPANYTSTSSPTAASAVSSALKPSLQPPPPPSPNANAGNSTALYSRPSTPSKYSQHQHSVGLNSAASTSSLRPNPYRALSAARYSPSPWNPENDMTVAPNGRSGNENGNGIGRTHTYSHAYNNSNNSYSNAHPAIPRPASAASLSSSTSLSALTSPHSHYPPFSRHPPPPERDHPHRDRFFASNRTNEANSSIPPNSKINNSNNNIPMPRHNSLSLSHRIHTPSSSSGVDYAPSTGSDYAPSNNGSSSSSSRFQPYNAYSRSPYSQSHNLDFDEIDSEFGDPSTPRTTSSYHSHQPYHRHHYQEQDQQPDQSRHHQITRKAAKPTLTPNYPNPSTPVMRPSNIINPITNSSNNAPIDFTMNNNGPHKRAYSATSAITNTVPDLSASTSDHNQHHSNLPQSLGANSRYIQSLLEKSRSQSSTPPPSFSSAQTAKQQTENNGNSQHHRLETQQKEQQYKKGGGGGVGDKTPVAKAGMTVDVDTLEDSMSHVEIRTDNPSTTLASAAAVSGGEKSGNTFTASSLTMELDNLRSQVSKLAERLPTNSEKGGDDENGTAAALAKSNGTLPPSARNIGVASAGTPSSNAGVTNFETAVVFIAQNIRQGLRRAISMNEIILGMGVPISTGSTIASTRNKTSLTTLGNMCESQVAQLRALDKMVELMRRDEGISVDLEPV</sequence>
<feature type="region of interest" description="Disordered" evidence="1">
    <location>
        <begin position="113"/>
        <end position="446"/>
    </location>
</feature>
<feature type="compositionally biased region" description="Low complexity" evidence="1">
    <location>
        <begin position="36"/>
        <end position="55"/>
    </location>
</feature>
<feature type="compositionally biased region" description="Polar residues" evidence="1">
    <location>
        <begin position="138"/>
        <end position="169"/>
    </location>
</feature>